<dbReference type="Pfam" id="PF03435">
    <property type="entry name" value="Sacchrp_dh_NADP"/>
    <property type="match status" value="1"/>
</dbReference>
<organism evidence="3 4">
    <name type="scientific">Ciceribacter thiooxidans</name>
    <dbReference type="NCBI Taxonomy" id="1969821"/>
    <lineage>
        <taxon>Bacteria</taxon>
        <taxon>Pseudomonadati</taxon>
        <taxon>Pseudomonadota</taxon>
        <taxon>Alphaproteobacteria</taxon>
        <taxon>Hyphomicrobiales</taxon>
        <taxon>Rhizobiaceae</taxon>
        <taxon>Ciceribacter</taxon>
    </lineage>
</organism>
<dbReference type="Gene3D" id="3.40.50.720">
    <property type="entry name" value="NAD(P)-binding Rossmann-like Domain"/>
    <property type="match status" value="1"/>
</dbReference>
<dbReference type="PANTHER" id="PTHR43796">
    <property type="entry name" value="CARBOXYNORSPERMIDINE SYNTHASE"/>
    <property type="match status" value="1"/>
</dbReference>
<feature type="domain" description="Saccharopine dehydrogenase NADP binding" evidence="1">
    <location>
        <begin position="17"/>
        <end position="135"/>
    </location>
</feature>
<evidence type="ECO:0000313" key="3">
    <source>
        <dbReference type="EMBL" id="MFC3165040.1"/>
    </source>
</evidence>
<evidence type="ECO:0000259" key="2">
    <source>
        <dbReference type="Pfam" id="PF13761"/>
    </source>
</evidence>
<dbReference type="InterPro" id="IPR005097">
    <property type="entry name" value="Sacchrp_dh_NADP-bd"/>
</dbReference>
<reference evidence="4" key="1">
    <citation type="journal article" date="2019" name="Int. J. Syst. Evol. Microbiol.">
        <title>The Global Catalogue of Microorganisms (GCM) 10K type strain sequencing project: providing services to taxonomists for standard genome sequencing and annotation.</title>
        <authorList>
            <consortium name="The Broad Institute Genomics Platform"/>
            <consortium name="The Broad Institute Genome Sequencing Center for Infectious Disease"/>
            <person name="Wu L."/>
            <person name="Ma J."/>
        </authorList>
    </citation>
    <scope>NUCLEOTIDE SEQUENCE [LARGE SCALE GENOMIC DNA]</scope>
    <source>
        <strain evidence="4">KCTC 52231</strain>
    </source>
</reference>
<gene>
    <name evidence="3" type="ORF">ACFOHV_17295</name>
</gene>
<proteinExistence type="predicted"/>
<keyword evidence="4" id="KW-1185">Reference proteome</keyword>
<evidence type="ECO:0000259" key="1">
    <source>
        <dbReference type="Pfam" id="PF03435"/>
    </source>
</evidence>
<dbReference type="InterPro" id="IPR025311">
    <property type="entry name" value="DUF4166"/>
</dbReference>
<evidence type="ECO:0000313" key="4">
    <source>
        <dbReference type="Proteomes" id="UP001595647"/>
    </source>
</evidence>
<dbReference type="InterPro" id="IPR036291">
    <property type="entry name" value="NAD(P)-bd_dom_sf"/>
</dbReference>
<dbReference type="RefSeq" id="WP_210297074.1">
    <property type="nucleotide sequence ID" value="NZ_CP059896.1"/>
</dbReference>
<feature type="domain" description="DUF4166" evidence="2">
    <location>
        <begin position="382"/>
        <end position="538"/>
    </location>
</feature>
<dbReference type="EMBL" id="JBHRTG010000019">
    <property type="protein sequence ID" value="MFC3165040.1"/>
    <property type="molecule type" value="Genomic_DNA"/>
</dbReference>
<dbReference type="Proteomes" id="UP001595647">
    <property type="component" value="Unassembled WGS sequence"/>
</dbReference>
<comment type="caution">
    <text evidence="3">The sequence shown here is derived from an EMBL/GenBank/DDBJ whole genome shotgun (WGS) entry which is preliminary data.</text>
</comment>
<name>A0ABV7I326_9HYPH</name>
<dbReference type="Pfam" id="PF13761">
    <property type="entry name" value="DUF4166"/>
    <property type="match status" value="1"/>
</dbReference>
<protein>
    <submittedName>
        <fullName evidence="3">DUF4166 domain-containing protein</fullName>
    </submittedName>
</protein>
<dbReference type="PANTHER" id="PTHR43796:SF2">
    <property type="entry name" value="CARBOXYNORSPERMIDINE SYNTHASE"/>
    <property type="match status" value="1"/>
</dbReference>
<accession>A0ABV7I326</accession>
<sequence>MWTSRSDLQEEIDAVNVLLLGGYGVFGGRLARLLVRDGHSVTIAGRDLKAASALAAELGCSALRMDRQGDLRELSGHQLVIDAAGPFHAYGDDPYRLARAAIEAGLHYLDLSDNPVFCADIVALDAQARAAGLCVLSGLSSVPALSSAAVHALAGDRVPRVIDTAILPGNRSPRGLSVMQSILSQSGQPMQVWRGGSWTRTTGWSDPQDYRLPGGACRQAWQIDVPDLTLFPAHFKAETVLFRAGLELAVMRYGLAAFAALRRLVPIPVTRCVVRAFKLAADLLGPFGSGRGGMSVMVITGDEKRFWRLLAEDGDGPFIPAIAARALLRREVLPAGAGPALAVVTLEECEAAMSDLNVRTERVSERFEPIFVKVLNSSFAKLPEAIQTTHLTADVSRWQGRATVERGTGFWSRFLGHLFGFPEATEDTIVEVTKFVIPTGEIWKRSFGLRTFKSKLRATRTGMTERFGPFTFLLGLEVRASALHYPVISGRLGPVPLPKWLLPISEASEYVVDGRFHFDVKLFAPITRERLVHYRGTLVAAPQGNGHHNDCRVPAMPDVTTLT</sequence>
<dbReference type="SUPFAM" id="SSF51735">
    <property type="entry name" value="NAD(P)-binding Rossmann-fold domains"/>
    <property type="match status" value="1"/>
</dbReference>